<dbReference type="GO" id="GO:0002098">
    <property type="term" value="P:tRNA wobble uridine modification"/>
    <property type="evidence" value="ECO:0007669"/>
    <property type="project" value="InterPro"/>
</dbReference>
<dbReference type="GO" id="GO:0005829">
    <property type="term" value="C:cytosol"/>
    <property type="evidence" value="ECO:0007669"/>
    <property type="project" value="TreeGrafter"/>
</dbReference>
<proteinExistence type="inferred from homology"/>
<evidence type="ECO:0000256" key="9">
    <source>
        <dbReference type="SAM" id="MobiDB-lite"/>
    </source>
</evidence>
<evidence type="ECO:0000256" key="1">
    <source>
        <dbReference type="ARBA" id="ARBA00004123"/>
    </source>
</evidence>
<evidence type="ECO:0000256" key="7">
    <source>
        <dbReference type="ARBA" id="ARBA00022694"/>
    </source>
</evidence>
<dbReference type="AlphaFoldDB" id="A0A9N8V484"/>
<dbReference type="InterPro" id="IPR027417">
    <property type="entry name" value="P-loop_NTPase"/>
</dbReference>
<protein>
    <recommendedName>
        <fullName evidence="5">Elongator complex protein 5</fullName>
    </recommendedName>
</protein>
<comment type="similarity">
    <text evidence="4">Belongs to the ELP5 family.</text>
</comment>
<evidence type="ECO:0000313" key="10">
    <source>
        <dbReference type="EMBL" id="CAG8441521.1"/>
    </source>
</evidence>
<evidence type="ECO:0000313" key="11">
    <source>
        <dbReference type="Proteomes" id="UP000789342"/>
    </source>
</evidence>
<feature type="region of interest" description="Disordered" evidence="9">
    <location>
        <begin position="163"/>
        <end position="197"/>
    </location>
</feature>
<comment type="caution">
    <text evidence="10">The sequence shown here is derived from an EMBL/GenBank/DDBJ whole genome shotgun (WGS) entry which is preliminary data.</text>
</comment>
<comment type="pathway">
    <text evidence="3">tRNA modification; 5-methoxycarbonylmethyl-2-thiouridine-tRNA biosynthesis.</text>
</comment>
<dbReference type="Gene3D" id="3.40.50.300">
    <property type="entry name" value="P-loop containing nucleotide triphosphate hydrolases"/>
    <property type="match status" value="1"/>
</dbReference>
<accession>A0A9N8V484</accession>
<evidence type="ECO:0000256" key="2">
    <source>
        <dbReference type="ARBA" id="ARBA00004496"/>
    </source>
</evidence>
<dbReference type="PANTHER" id="PTHR15641:SF1">
    <property type="entry name" value="ELONGATOR COMPLEX PROTEIN 5"/>
    <property type="match status" value="1"/>
</dbReference>
<dbReference type="GO" id="GO:0005634">
    <property type="term" value="C:nucleus"/>
    <property type="evidence" value="ECO:0007669"/>
    <property type="project" value="UniProtKB-SubCell"/>
</dbReference>
<keyword evidence="8" id="KW-0539">Nucleus</keyword>
<dbReference type="PANTHER" id="PTHR15641">
    <property type="entry name" value="ELONGATOR COMPLEX PROTEIN 5"/>
    <property type="match status" value="1"/>
</dbReference>
<evidence type="ECO:0000256" key="8">
    <source>
        <dbReference type="ARBA" id="ARBA00023242"/>
    </source>
</evidence>
<keyword evidence="7" id="KW-0819">tRNA processing</keyword>
<dbReference type="Pfam" id="PF10483">
    <property type="entry name" value="Elong_Iki1"/>
    <property type="match status" value="1"/>
</dbReference>
<evidence type="ECO:0000256" key="5">
    <source>
        <dbReference type="ARBA" id="ARBA00020264"/>
    </source>
</evidence>
<dbReference type="EMBL" id="CAJVPV010000080">
    <property type="protein sequence ID" value="CAG8441521.1"/>
    <property type="molecule type" value="Genomic_DNA"/>
</dbReference>
<reference evidence="10" key="1">
    <citation type="submission" date="2021-06" db="EMBL/GenBank/DDBJ databases">
        <authorList>
            <person name="Kallberg Y."/>
            <person name="Tangrot J."/>
            <person name="Rosling A."/>
        </authorList>
    </citation>
    <scope>NUCLEOTIDE SEQUENCE</scope>
    <source>
        <strain evidence="10">CL551</strain>
    </source>
</reference>
<feature type="compositionally biased region" description="Acidic residues" evidence="9">
    <location>
        <begin position="179"/>
        <end position="197"/>
    </location>
</feature>
<evidence type="ECO:0000256" key="6">
    <source>
        <dbReference type="ARBA" id="ARBA00022490"/>
    </source>
</evidence>
<sequence length="197" mass="22018">MLTSSETNAGRLIAAYHSDVPTYPMEETMGLLNVRSTLIHQFATTTITVKSVEQIRKNPVQGLSGESENLVNAWMNLPDCGVCVIEHRKKSGKVLYETNMYHIDESTTELVIQPEKNESVNEEVNTVSDPTTANLLFNLSLTEEQKKAKDEVILPYVKIQDQYEEKGSPTAGGGTIFYEPDDADDFDEEDPDEDLDI</sequence>
<evidence type="ECO:0000256" key="3">
    <source>
        <dbReference type="ARBA" id="ARBA00005043"/>
    </source>
</evidence>
<dbReference type="OrthoDB" id="166907at2759"/>
<dbReference type="GO" id="GO:0000049">
    <property type="term" value="F:tRNA binding"/>
    <property type="evidence" value="ECO:0007669"/>
    <property type="project" value="TreeGrafter"/>
</dbReference>
<evidence type="ECO:0000256" key="4">
    <source>
        <dbReference type="ARBA" id="ARBA00009567"/>
    </source>
</evidence>
<comment type="subcellular location">
    <subcellularLocation>
        <location evidence="2">Cytoplasm</location>
    </subcellularLocation>
    <subcellularLocation>
        <location evidence="1">Nucleus</location>
    </subcellularLocation>
</comment>
<gene>
    <name evidence="10" type="ORF">AMORRO_LOCUS321</name>
</gene>
<dbReference type="GO" id="GO:0033588">
    <property type="term" value="C:elongator holoenzyme complex"/>
    <property type="evidence" value="ECO:0007669"/>
    <property type="project" value="InterPro"/>
</dbReference>
<dbReference type="Proteomes" id="UP000789342">
    <property type="component" value="Unassembled WGS sequence"/>
</dbReference>
<name>A0A9N8V484_9GLOM</name>
<keyword evidence="11" id="KW-1185">Reference proteome</keyword>
<keyword evidence="6" id="KW-0963">Cytoplasm</keyword>
<dbReference type="InterPro" id="IPR019519">
    <property type="entry name" value="Elp5"/>
</dbReference>
<organism evidence="10 11">
    <name type="scientific">Acaulospora morrowiae</name>
    <dbReference type="NCBI Taxonomy" id="94023"/>
    <lineage>
        <taxon>Eukaryota</taxon>
        <taxon>Fungi</taxon>
        <taxon>Fungi incertae sedis</taxon>
        <taxon>Mucoromycota</taxon>
        <taxon>Glomeromycotina</taxon>
        <taxon>Glomeromycetes</taxon>
        <taxon>Diversisporales</taxon>
        <taxon>Acaulosporaceae</taxon>
        <taxon>Acaulospora</taxon>
    </lineage>
</organism>